<dbReference type="EMBL" id="JACRSX010000034">
    <property type="protein sequence ID" value="MBC8563643.1"/>
    <property type="molecule type" value="Genomic_DNA"/>
</dbReference>
<evidence type="ECO:0000313" key="1">
    <source>
        <dbReference type="EMBL" id="MBC8563643.1"/>
    </source>
</evidence>
<proteinExistence type="predicted"/>
<dbReference type="Gene3D" id="3.40.190.10">
    <property type="entry name" value="Periplasmic binding protein-like II"/>
    <property type="match status" value="1"/>
</dbReference>
<name>A0ABR7N4V4_9FIRM</name>
<protein>
    <submittedName>
        <fullName evidence="1">Uncharacterized protein</fullName>
    </submittedName>
</protein>
<gene>
    <name evidence="1" type="ORF">H8704_13640</name>
</gene>
<accession>A0ABR7N4V4</accession>
<keyword evidence="2" id="KW-1185">Reference proteome</keyword>
<evidence type="ECO:0000313" key="2">
    <source>
        <dbReference type="Proteomes" id="UP000606193"/>
    </source>
</evidence>
<sequence length="284" mass="32782">MKKILYTIIIAMTICVSGCSKNTAPQSSTFIPKTSRTKEAGGVLKNKISSVSENTSKEVTLRAISEINALDEVMKGWYADLFQEKMNIKIFGMDYSLPGRENYEQEYEKGIDIQTYRGEADYYDNIKAGRIKNMEPYIKENFKIFSRYSKILKHLKKKTYRKTGKRGIYGIPIWLQSFDTLNKKYEEYCVCVPASSRHPKKAMDLIAWSASEEGIMNIAFGPEGQMWKKKKGKYILIYDWQKKMNSSDKFVKTKSGKVDYSSAQFKMQLVGNRNLGEELLRENK</sequence>
<organism evidence="1 2">
    <name type="scientific">Jutongia huaianensis</name>
    <dbReference type="NCBI Taxonomy" id="2763668"/>
    <lineage>
        <taxon>Bacteria</taxon>
        <taxon>Bacillati</taxon>
        <taxon>Bacillota</taxon>
        <taxon>Clostridia</taxon>
        <taxon>Lachnospirales</taxon>
        <taxon>Lachnospiraceae</taxon>
        <taxon>Jutongia</taxon>
    </lineage>
</organism>
<dbReference type="Proteomes" id="UP000606193">
    <property type="component" value="Unassembled WGS sequence"/>
</dbReference>
<dbReference type="SUPFAM" id="SSF53850">
    <property type="entry name" value="Periplasmic binding protein-like II"/>
    <property type="match status" value="1"/>
</dbReference>
<reference evidence="1 2" key="1">
    <citation type="submission" date="2020-08" db="EMBL/GenBank/DDBJ databases">
        <title>Genome public.</title>
        <authorList>
            <person name="Liu C."/>
            <person name="Sun Q."/>
        </authorList>
    </citation>
    <scope>NUCLEOTIDE SEQUENCE [LARGE SCALE GENOMIC DNA]</scope>
    <source>
        <strain evidence="1 2">NSJ-37</strain>
    </source>
</reference>
<comment type="caution">
    <text evidence="1">The sequence shown here is derived from an EMBL/GenBank/DDBJ whole genome shotgun (WGS) entry which is preliminary data.</text>
</comment>
<dbReference type="RefSeq" id="WP_118679719.1">
    <property type="nucleotide sequence ID" value="NZ_JACRSX010000034.1"/>
</dbReference>